<dbReference type="EMBL" id="BAAFJT010000001">
    <property type="protein sequence ID" value="GAB0178071.1"/>
    <property type="molecule type" value="Genomic_DNA"/>
</dbReference>
<organism evidence="3 4">
    <name type="scientific">Grus japonensis</name>
    <name type="common">Japanese crane</name>
    <name type="synonym">Red-crowned crane</name>
    <dbReference type="NCBI Taxonomy" id="30415"/>
    <lineage>
        <taxon>Eukaryota</taxon>
        <taxon>Metazoa</taxon>
        <taxon>Chordata</taxon>
        <taxon>Craniata</taxon>
        <taxon>Vertebrata</taxon>
        <taxon>Euteleostomi</taxon>
        <taxon>Archelosauria</taxon>
        <taxon>Archosauria</taxon>
        <taxon>Dinosauria</taxon>
        <taxon>Saurischia</taxon>
        <taxon>Theropoda</taxon>
        <taxon>Coelurosauria</taxon>
        <taxon>Aves</taxon>
        <taxon>Neognathae</taxon>
        <taxon>Neoaves</taxon>
        <taxon>Gruiformes</taxon>
        <taxon>Gruidae</taxon>
        <taxon>Grus</taxon>
    </lineage>
</organism>
<evidence type="ECO:0000259" key="2">
    <source>
        <dbReference type="Pfam" id="PF00078"/>
    </source>
</evidence>
<dbReference type="PANTHER" id="PTHR33332">
    <property type="entry name" value="REVERSE TRANSCRIPTASE DOMAIN-CONTAINING PROTEIN"/>
    <property type="match status" value="1"/>
</dbReference>
<reference evidence="3 4" key="1">
    <citation type="submission" date="2024-06" db="EMBL/GenBank/DDBJ databases">
        <title>The draft genome of Grus japonensis, version 3.</title>
        <authorList>
            <person name="Nabeshima K."/>
            <person name="Suzuki S."/>
            <person name="Onuma M."/>
        </authorList>
    </citation>
    <scope>NUCLEOTIDE SEQUENCE [LARGE SCALE GENOMIC DNA]</scope>
    <source>
        <strain evidence="3 4">451A</strain>
    </source>
</reference>
<sequence>MVRQAVPLQPMEADGGADIHLQPVEDPKTEQVDAPKGGCDPMGSPCWSKFLAGPVALWREEPTPGQMDHLVDKELAGWSHSKSCGQQLNVQVETVTSGIPQGSVLRPALFNIFVGNMDSGIECTLSKFADNTLEGRDAIQRDFDRLERWAHENCMKFNNPKHNYTLGGEWIESSPEKKDLGVLVDKKNNL</sequence>
<feature type="region of interest" description="Disordered" evidence="1">
    <location>
        <begin position="1"/>
        <end position="21"/>
    </location>
</feature>
<dbReference type="InterPro" id="IPR000477">
    <property type="entry name" value="RT_dom"/>
</dbReference>
<evidence type="ECO:0000313" key="4">
    <source>
        <dbReference type="Proteomes" id="UP001623348"/>
    </source>
</evidence>
<evidence type="ECO:0000256" key="1">
    <source>
        <dbReference type="SAM" id="MobiDB-lite"/>
    </source>
</evidence>
<gene>
    <name evidence="3" type="ORF">GRJ2_000272400</name>
</gene>
<protein>
    <submittedName>
        <fullName evidence="3">Triadin</fullName>
    </submittedName>
</protein>
<dbReference type="AlphaFoldDB" id="A0ABC9VYX0"/>
<accession>A0ABC9VYX0</accession>
<feature type="domain" description="Reverse transcriptase" evidence="2">
    <location>
        <begin position="89"/>
        <end position="166"/>
    </location>
</feature>
<comment type="caution">
    <text evidence="3">The sequence shown here is derived from an EMBL/GenBank/DDBJ whole genome shotgun (WGS) entry which is preliminary data.</text>
</comment>
<evidence type="ECO:0000313" key="3">
    <source>
        <dbReference type="EMBL" id="GAB0178071.1"/>
    </source>
</evidence>
<dbReference type="Pfam" id="PF00078">
    <property type="entry name" value="RVT_1"/>
    <property type="match status" value="1"/>
</dbReference>
<keyword evidence="4" id="KW-1185">Reference proteome</keyword>
<name>A0ABC9VYX0_GRUJA</name>
<dbReference type="Proteomes" id="UP001623348">
    <property type="component" value="Unassembled WGS sequence"/>
</dbReference>
<proteinExistence type="predicted"/>